<name>A0A1I0XLV9_9BACT</name>
<dbReference type="Proteomes" id="UP000198790">
    <property type="component" value="Unassembled WGS sequence"/>
</dbReference>
<gene>
    <name evidence="3" type="ORF">SAMN04489723_103239</name>
</gene>
<proteinExistence type="predicted"/>
<feature type="domain" description="DUF1206" evidence="2">
    <location>
        <begin position="98"/>
        <end position="165"/>
    </location>
</feature>
<feature type="transmembrane region" description="Helical" evidence="1">
    <location>
        <begin position="99"/>
        <end position="121"/>
    </location>
</feature>
<reference evidence="3 4" key="1">
    <citation type="submission" date="2016-10" db="EMBL/GenBank/DDBJ databases">
        <authorList>
            <person name="de Groot N.N."/>
        </authorList>
    </citation>
    <scope>NUCLEOTIDE SEQUENCE [LARGE SCALE GENOMIC DNA]</scope>
    <source>
        <strain evidence="3 4">DSM 23399</strain>
    </source>
</reference>
<feature type="transmembrane region" description="Helical" evidence="1">
    <location>
        <begin position="21"/>
        <end position="39"/>
    </location>
</feature>
<feature type="domain" description="DUF1206" evidence="2">
    <location>
        <begin position="193"/>
        <end position="259"/>
    </location>
</feature>
<protein>
    <recommendedName>
        <fullName evidence="2">DUF1206 domain-containing protein</fullName>
    </recommendedName>
</protein>
<feature type="transmembrane region" description="Helical" evidence="1">
    <location>
        <begin position="141"/>
        <end position="165"/>
    </location>
</feature>
<organism evidence="3 4">
    <name type="scientific">Algoriphagus aquimarinus</name>
    <dbReference type="NCBI Taxonomy" id="237018"/>
    <lineage>
        <taxon>Bacteria</taxon>
        <taxon>Pseudomonadati</taxon>
        <taxon>Bacteroidota</taxon>
        <taxon>Cytophagia</taxon>
        <taxon>Cytophagales</taxon>
        <taxon>Cyclobacteriaceae</taxon>
        <taxon>Algoriphagus</taxon>
    </lineage>
</organism>
<feature type="transmembrane region" description="Helical" evidence="1">
    <location>
        <begin position="59"/>
        <end position="78"/>
    </location>
</feature>
<keyword evidence="4" id="KW-1185">Reference proteome</keyword>
<dbReference type="STRING" id="237018.SAMN04489723_103239"/>
<dbReference type="OrthoDB" id="5702018at2"/>
<evidence type="ECO:0000313" key="3">
    <source>
        <dbReference type="EMBL" id="SFB01416.1"/>
    </source>
</evidence>
<dbReference type="AlphaFoldDB" id="A0A1I0XLV9"/>
<feature type="domain" description="DUF1206" evidence="2">
    <location>
        <begin position="15"/>
        <end position="82"/>
    </location>
</feature>
<accession>A0A1I0XLV9</accession>
<evidence type="ECO:0000259" key="2">
    <source>
        <dbReference type="Pfam" id="PF06724"/>
    </source>
</evidence>
<feature type="transmembrane region" description="Helical" evidence="1">
    <location>
        <begin position="235"/>
        <end position="258"/>
    </location>
</feature>
<evidence type="ECO:0000313" key="4">
    <source>
        <dbReference type="Proteomes" id="UP000198790"/>
    </source>
</evidence>
<keyword evidence="1" id="KW-0812">Transmembrane</keyword>
<evidence type="ECO:0000256" key="1">
    <source>
        <dbReference type="SAM" id="Phobius"/>
    </source>
</evidence>
<dbReference type="EMBL" id="FOKK01000003">
    <property type="protein sequence ID" value="SFB01416.1"/>
    <property type="molecule type" value="Genomic_DNA"/>
</dbReference>
<dbReference type="RefSeq" id="WP_092895164.1">
    <property type="nucleotide sequence ID" value="NZ_FOKK01000003.1"/>
</dbReference>
<keyword evidence="1" id="KW-0472">Membrane</keyword>
<feature type="transmembrane region" description="Helical" evidence="1">
    <location>
        <begin position="194"/>
        <end position="215"/>
    </location>
</feature>
<dbReference type="InterPro" id="IPR009597">
    <property type="entry name" value="DUF1206"/>
</dbReference>
<keyword evidence="1" id="KW-1133">Transmembrane helix</keyword>
<sequence length="267" mass="29167">MDNSKKDKIKKVKQFGFYSKGLVYALMGILAAMVAFGLGGDIKGKSGIVLFLQELPGGVILTAILALGLLAYSLWRFYEAAVDPSGDEDEKRIGPRLQYAYSGIFYAIIAFSFAKPLFSIAGSSGDDSKKAALSQLLEKEWGVWAIWIIAVGMALNAIWQCYLGFSGKYMKQIDENPKNKNEYNLVKHSGRYGYLARGVVFGIISFFIIRVSLAHDANALEGTEGALQYLLSLPYGNFLMGAVALGMLGYGIFCFMVARHSDIADLG</sequence>
<dbReference type="Pfam" id="PF06724">
    <property type="entry name" value="DUF1206"/>
    <property type="match status" value="3"/>
</dbReference>